<dbReference type="KEGG" id="vg:55412283"/>
<dbReference type="GeneID" id="55412283"/>
<evidence type="ECO:0000313" key="3">
    <source>
        <dbReference type="Proteomes" id="UP000504913"/>
    </source>
</evidence>
<evidence type="ECO:0000256" key="1">
    <source>
        <dbReference type="SAM" id="Coils"/>
    </source>
</evidence>
<accession>A0A6S4PD14</accession>
<feature type="coiled-coil region" evidence="1">
    <location>
        <begin position="43"/>
        <end position="77"/>
    </location>
</feature>
<dbReference type="RefSeq" id="YP_009777633.1">
    <property type="nucleotide sequence ID" value="NC_047700.1"/>
</dbReference>
<dbReference type="Proteomes" id="UP000504913">
    <property type="component" value="Segment"/>
</dbReference>
<organism evidence="2 3">
    <name type="scientific">uncultured phage_MedDCM-OCT-S37-C6</name>
    <dbReference type="NCBI Taxonomy" id="2740804"/>
    <lineage>
        <taxon>Viruses</taxon>
        <taxon>Duplodnaviria</taxon>
        <taxon>Heunggongvirae</taxon>
        <taxon>Uroviricota</taxon>
        <taxon>Caudoviricetes</taxon>
        <taxon>Autographivirales</taxon>
        <taxon>Oinezvirus</taxon>
        <taxon>Oinezvirus S37C6</taxon>
    </lineage>
</organism>
<keyword evidence="3" id="KW-1185">Reference proteome</keyword>
<dbReference type="EMBL" id="AP013546">
    <property type="protein sequence ID" value="BAQ94377.1"/>
    <property type="molecule type" value="Genomic_DNA"/>
</dbReference>
<protein>
    <submittedName>
        <fullName evidence="2">Uncharacterized protein</fullName>
    </submittedName>
</protein>
<sequence>MCFGAPKAPEIVYQGPSQDDIDANNAALEKFRTDTETSNQAFMTQMQTQIDTANAEMAALEEKFANEQAAAQAAAAAMQTEAYATTASMTEIPEGAQTTETIKKKKLPKSTLKIARNALPSSGGTGLNIGV</sequence>
<reference evidence="2 3" key="1">
    <citation type="journal article" date="2013" name="PLoS Genet.">
        <title>Expanding the Marine Virosphere Using Metagenomics.</title>
        <authorList>
            <person name="Mizuno C.M."/>
            <person name="Rodriguez-Valera F."/>
            <person name="Kimes N.E."/>
            <person name="Ghai R."/>
        </authorList>
    </citation>
    <scope>NUCLEOTIDE SEQUENCE [LARGE SCALE GENOMIC DNA]</scope>
    <source>
        <strain evidence="2">UvMED-CGR-C79-MedDCM-OCT-S37-C6</strain>
    </source>
</reference>
<keyword evidence="1" id="KW-0175">Coiled coil</keyword>
<evidence type="ECO:0000313" key="2">
    <source>
        <dbReference type="EMBL" id="BAQ94377.1"/>
    </source>
</evidence>
<proteinExistence type="predicted"/>
<name>A0A6S4PD14_9CAUD</name>